<dbReference type="InterPro" id="IPR005993">
    <property type="entry name" value="GMPR"/>
</dbReference>
<dbReference type="GO" id="GO:1902560">
    <property type="term" value="C:GMP reductase complex"/>
    <property type="evidence" value="ECO:0007669"/>
    <property type="project" value="InterPro"/>
</dbReference>
<protein>
    <recommendedName>
        <fullName evidence="2">GMP reductase</fullName>
        <ecNumber evidence="1">1.7.1.7</ecNumber>
    </recommendedName>
    <alternativeName>
        <fullName evidence="7">Guanosine 5'-monophosphate oxidoreductase</fullName>
    </alternativeName>
</protein>
<reference evidence="11" key="1">
    <citation type="journal article" date="2020" name="Nature">
        <title>Giant virus diversity and host interactions through global metagenomics.</title>
        <authorList>
            <person name="Schulz F."/>
            <person name="Roux S."/>
            <person name="Paez-Espino D."/>
            <person name="Jungbluth S."/>
            <person name="Walsh D.A."/>
            <person name="Denef V.J."/>
            <person name="McMahon K.D."/>
            <person name="Konstantinidis K.T."/>
            <person name="Eloe-Fadrosh E.A."/>
            <person name="Kyrpides N.C."/>
            <person name="Woyke T."/>
        </authorList>
    </citation>
    <scope>NUCLEOTIDE SEQUENCE</scope>
    <source>
        <strain evidence="11">GVMAG-M-3300020169-51</strain>
    </source>
</reference>
<dbReference type="Gene3D" id="3.20.20.70">
    <property type="entry name" value="Aldolase class I"/>
    <property type="match status" value="1"/>
</dbReference>
<dbReference type="AlphaFoldDB" id="A0A6C0BYB1"/>
<evidence type="ECO:0000256" key="3">
    <source>
        <dbReference type="ARBA" id="ARBA00022723"/>
    </source>
</evidence>
<dbReference type="GO" id="GO:0046872">
    <property type="term" value="F:metal ion binding"/>
    <property type="evidence" value="ECO:0007669"/>
    <property type="project" value="UniProtKB-KW"/>
</dbReference>
<dbReference type="SUPFAM" id="SSF51412">
    <property type="entry name" value="Inosine monophosphate dehydrogenase (IMPDH)"/>
    <property type="match status" value="1"/>
</dbReference>
<dbReference type="GO" id="GO:0003920">
    <property type="term" value="F:GMP reductase activity"/>
    <property type="evidence" value="ECO:0007669"/>
    <property type="project" value="UniProtKB-EC"/>
</dbReference>
<dbReference type="PANTHER" id="PTHR43170:SF5">
    <property type="entry name" value="GMP REDUCTASE"/>
    <property type="match status" value="1"/>
</dbReference>
<dbReference type="HAMAP" id="MF_00596">
    <property type="entry name" value="GMP_reduct_type1"/>
    <property type="match status" value="1"/>
</dbReference>
<keyword evidence="5" id="KW-0630">Potassium</keyword>
<sequence>MKVDNTPQLDFKDVLIRPKRTTLMSRSEVKLERKITFPHSKQIWNGVPIIAANMDTTGTFGVYDELSKHKMITCLHKFYNLKHFQERWNSVGPMDPNYFMISTGIDERNFSNLCDIVSFTDCKWLCVDIANGYMQQLVHFCQKCRATWKDIILVAGNVATREMVEELVINGGVDVVKIGIGPGSACLTRLKTGVGVPQLSAIMDCADAAHGLNANIIGDGGITCPGDMSKAFGGGADFVMCGGVFAGHEENPGEIIEENGVKYKLFYGMSSDHAQNKHYGKMNNYRSSEGRVVKIKLKGKMEETVQDYLGGIRSACTYINSSCIKYMPKCTTFLCVGQQLNTHLVSK</sequence>
<evidence type="ECO:0000256" key="4">
    <source>
        <dbReference type="ARBA" id="ARBA00022857"/>
    </source>
</evidence>
<accession>A0A6C0BYB1</accession>
<dbReference type="InterPro" id="IPR015875">
    <property type="entry name" value="IMP_DH/GMP_Rdtase_CS"/>
</dbReference>
<evidence type="ECO:0000256" key="8">
    <source>
        <dbReference type="ARBA" id="ARBA00037691"/>
    </source>
</evidence>
<dbReference type="PIRSF" id="PIRSF000235">
    <property type="entry name" value="GMP_reductase"/>
    <property type="match status" value="1"/>
</dbReference>
<organism evidence="11">
    <name type="scientific">viral metagenome</name>
    <dbReference type="NCBI Taxonomy" id="1070528"/>
    <lineage>
        <taxon>unclassified sequences</taxon>
        <taxon>metagenomes</taxon>
        <taxon>organismal metagenomes</taxon>
    </lineage>
</organism>
<dbReference type="CDD" id="cd00381">
    <property type="entry name" value="IMPDH"/>
    <property type="match status" value="1"/>
</dbReference>
<evidence type="ECO:0000256" key="1">
    <source>
        <dbReference type="ARBA" id="ARBA00012678"/>
    </source>
</evidence>
<dbReference type="InterPro" id="IPR013785">
    <property type="entry name" value="Aldolase_TIM"/>
</dbReference>
<evidence type="ECO:0000256" key="6">
    <source>
        <dbReference type="ARBA" id="ARBA00023002"/>
    </source>
</evidence>
<evidence type="ECO:0000313" key="11">
    <source>
        <dbReference type="EMBL" id="QHS97327.1"/>
    </source>
</evidence>
<dbReference type="InterPro" id="IPR050139">
    <property type="entry name" value="GMP_reductase"/>
</dbReference>
<proteinExistence type="inferred from homology"/>
<comment type="function">
    <text evidence="8">Catalyzes the irreversible NADPH-dependent deamination of GMP to IMP. It functions in the conversion of nucleobase, nucleoside and nucleotide derivatives of G to A nucleotides, and in maintaining the intracellular balance of A and G nucleotides.</text>
</comment>
<dbReference type="PROSITE" id="PS00487">
    <property type="entry name" value="IMP_DH_GMP_RED"/>
    <property type="match status" value="1"/>
</dbReference>
<dbReference type="Pfam" id="PF00478">
    <property type="entry name" value="IMPDH"/>
    <property type="match status" value="1"/>
</dbReference>
<keyword evidence="3" id="KW-0479">Metal-binding</keyword>
<keyword evidence="6" id="KW-0560">Oxidoreductase</keyword>
<dbReference type="NCBIfam" id="NF003470">
    <property type="entry name" value="PRK05096.1"/>
    <property type="match status" value="1"/>
</dbReference>
<dbReference type="InterPro" id="IPR001093">
    <property type="entry name" value="IMP_DH_GMPRt"/>
</dbReference>
<dbReference type="EMBL" id="MN739293">
    <property type="protein sequence ID" value="QHS97327.1"/>
    <property type="molecule type" value="Genomic_DNA"/>
</dbReference>
<evidence type="ECO:0000259" key="10">
    <source>
        <dbReference type="Pfam" id="PF00478"/>
    </source>
</evidence>
<feature type="domain" description="IMP dehydrogenase/GMP reductase" evidence="10">
    <location>
        <begin position="9"/>
        <end position="334"/>
    </location>
</feature>
<evidence type="ECO:0000256" key="2">
    <source>
        <dbReference type="ARBA" id="ARBA00015800"/>
    </source>
</evidence>
<dbReference type="EC" id="1.7.1.7" evidence="1"/>
<evidence type="ECO:0000256" key="9">
    <source>
        <dbReference type="ARBA" id="ARBA00048616"/>
    </source>
</evidence>
<name>A0A6C0BYB1_9ZZZZ</name>
<keyword evidence="4" id="KW-0521">NADP</keyword>
<comment type="catalytic activity">
    <reaction evidence="9">
        <text>IMP + NH4(+) + NADP(+) = GMP + NADPH + 2 H(+)</text>
        <dbReference type="Rhea" id="RHEA:17185"/>
        <dbReference type="ChEBI" id="CHEBI:15378"/>
        <dbReference type="ChEBI" id="CHEBI:28938"/>
        <dbReference type="ChEBI" id="CHEBI:57783"/>
        <dbReference type="ChEBI" id="CHEBI:58053"/>
        <dbReference type="ChEBI" id="CHEBI:58115"/>
        <dbReference type="ChEBI" id="CHEBI:58349"/>
        <dbReference type="EC" id="1.7.1.7"/>
    </reaction>
</comment>
<dbReference type="SMART" id="SM01240">
    <property type="entry name" value="IMPDH"/>
    <property type="match status" value="1"/>
</dbReference>
<evidence type="ECO:0000256" key="5">
    <source>
        <dbReference type="ARBA" id="ARBA00022958"/>
    </source>
</evidence>
<dbReference type="GO" id="GO:0009117">
    <property type="term" value="P:nucleotide metabolic process"/>
    <property type="evidence" value="ECO:0007669"/>
    <property type="project" value="InterPro"/>
</dbReference>
<evidence type="ECO:0000256" key="7">
    <source>
        <dbReference type="ARBA" id="ARBA00030699"/>
    </source>
</evidence>
<dbReference type="PANTHER" id="PTHR43170">
    <property type="entry name" value="GMP REDUCTASE"/>
    <property type="match status" value="1"/>
</dbReference>